<protein>
    <submittedName>
        <fullName evidence="2">Jg18675 protein</fullName>
    </submittedName>
</protein>
<dbReference type="PANTHER" id="PTHR45920:SF4">
    <property type="entry name" value="FORMIN HOMOLOGY 2 DOMAIN CONTAINING, ISOFORM I"/>
    <property type="match status" value="1"/>
</dbReference>
<dbReference type="GO" id="GO:0005737">
    <property type="term" value="C:cytoplasm"/>
    <property type="evidence" value="ECO:0007669"/>
    <property type="project" value="TreeGrafter"/>
</dbReference>
<dbReference type="InterPro" id="IPR042201">
    <property type="entry name" value="FH2_Formin_sf"/>
</dbReference>
<evidence type="ECO:0000259" key="1">
    <source>
        <dbReference type="PROSITE" id="PS51444"/>
    </source>
</evidence>
<dbReference type="GO" id="GO:0005856">
    <property type="term" value="C:cytoskeleton"/>
    <property type="evidence" value="ECO:0007669"/>
    <property type="project" value="TreeGrafter"/>
</dbReference>
<dbReference type="PROSITE" id="PS51444">
    <property type="entry name" value="FH2"/>
    <property type="match status" value="1"/>
</dbReference>
<accession>A0A8S4QLG5</accession>
<evidence type="ECO:0000313" key="2">
    <source>
        <dbReference type="EMBL" id="CAH2211676.1"/>
    </source>
</evidence>
<dbReference type="InterPro" id="IPR015425">
    <property type="entry name" value="FH2_Formin"/>
</dbReference>
<gene>
    <name evidence="2" type="primary">jg18675</name>
    <name evidence="2" type="ORF">PAEG_LOCUS3387</name>
</gene>
<feature type="non-terminal residue" evidence="2">
    <location>
        <position position="1"/>
    </location>
</feature>
<sequence>YANPDLPLGSAEQFLLTLASINELSSRLKLWVFKLDFDNLEKEIAEPLMDLKQGIELLKCNKTFKVILSTLRSVGSFLNGNQVKGFRLEYLSKVMEVKDTVQKHPLLYHICEMIIEKFPDTTDFFSEVIIKFYPC</sequence>
<reference evidence="2" key="1">
    <citation type="submission" date="2022-03" db="EMBL/GenBank/DDBJ databases">
        <authorList>
            <person name="Lindestad O."/>
        </authorList>
    </citation>
    <scope>NUCLEOTIDE SEQUENCE</scope>
</reference>
<evidence type="ECO:0000313" key="3">
    <source>
        <dbReference type="Proteomes" id="UP000838756"/>
    </source>
</evidence>
<dbReference type="Pfam" id="PF02181">
    <property type="entry name" value="FH2"/>
    <property type="match status" value="1"/>
</dbReference>
<comment type="caution">
    <text evidence="2">The sequence shown here is derived from an EMBL/GenBank/DDBJ whole genome shotgun (WGS) entry which is preliminary data.</text>
</comment>
<dbReference type="EMBL" id="CAKXAJ010010846">
    <property type="protein sequence ID" value="CAH2211676.1"/>
    <property type="molecule type" value="Genomic_DNA"/>
</dbReference>
<dbReference type="SUPFAM" id="SSF101447">
    <property type="entry name" value="Formin homology 2 domain (FH2 domain)"/>
    <property type="match status" value="1"/>
</dbReference>
<dbReference type="PANTHER" id="PTHR45920">
    <property type="entry name" value="FORMIN HOMOLOGY 2 DOMAIN CONTAINING, ISOFORM I"/>
    <property type="match status" value="1"/>
</dbReference>
<proteinExistence type="predicted"/>
<organism evidence="2 3">
    <name type="scientific">Pararge aegeria aegeria</name>
    <dbReference type="NCBI Taxonomy" id="348720"/>
    <lineage>
        <taxon>Eukaryota</taxon>
        <taxon>Metazoa</taxon>
        <taxon>Ecdysozoa</taxon>
        <taxon>Arthropoda</taxon>
        <taxon>Hexapoda</taxon>
        <taxon>Insecta</taxon>
        <taxon>Pterygota</taxon>
        <taxon>Neoptera</taxon>
        <taxon>Endopterygota</taxon>
        <taxon>Lepidoptera</taxon>
        <taxon>Glossata</taxon>
        <taxon>Ditrysia</taxon>
        <taxon>Papilionoidea</taxon>
        <taxon>Nymphalidae</taxon>
        <taxon>Satyrinae</taxon>
        <taxon>Satyrini</taxon>
        <taxon>Parargina</taxon>
        <taxon>Pararge</taxon>
    </lineage>
</organism>
<dbReference type="Proteomes" id="UP000838756">
    <property type="component" value="Unassembled WGS sequence"/>
</dbReference>
<dbReference type="OrthoDB" id="9806920at2759"/>
<dbReference type="GO" id="GO:0051015">
    <property type="term" value="F:actin filament binding"/>
    <property type="evidence" value="ECO:0007669"/>
    <property type="project" value="TreeGrafter"/>
</dbReference>
<dbReference type="Gene3D" id="1.20.58.2220">
    <property type="entry name" value="Formin, FH2 domain"/>
    <property type="match status" value="1"/>
</dbReference>
<dbReference type="AlphaFoldDB" id="A0A8S4QLG5"/>
<name>A0A8S4QLG5_9NEOP</name>
<dbReference type="GO" id="GO:0030866">
    <property type="term" value="P:cortical actin cytoskeleton organization"/>
    <property type="evidence" value="ECO:0007669"/>
    <property type="project" value="TreeGrafter"/>
</dbReference>
<feature type="domain" description="FH2" evidence="1">
    <location>
        <begin position="1"/>
        <end position="135"/>
    </location>
</feature>
<keyword evidence="3" id="KW-1185">Reference proteome</keyword>